<feature type="domain" description="Glycosyl hydrolases family 2 sugar binding" evidence="7">
    <location>
        <begin position="58"/>
        <end position="180"/>
    </location>
</feature>
<dbReference type="SUPFAM" id="SSF49303">
    <property type="entry name" value="beta-Galactosidase/glucuronidase domain"/>
    <property type="match status" value="1"/>
</dbReference>
<keyword evidence="2" id="KW-0378">Hydrolase</keyword>
<comment type="caution">
    <text evidence="10">The sequence shown here is derived from an EMBL/GenBank/DDBJ whole genome shotgun (WGS) entry which is preliminary data.</text>
</comment>
<dbReference type="Gene3D" id="2.60.120.430">
    <property type="entry name" value="Galactose-binding lectin"/>
    <property type="match status" value="1"/>
</dbReference>
<keyword evidence="3" id="KW-0326">Glycosidase</keyword>
<dbReference type="InterPro" id="IPR006101">
    <property type="entry name" value="Glyco_hydro_2"/>
</dbReference>
<evidence type="ECO:0000259" key="8">
    <source>
        <dbReference type="Pfam" id="PF11721"/>
    </source>
</evidence>
<dbReference type="GO" id="GO:0005975">
    <property type="term" value="P:carbohydrate metabolic process"/>
    <property type="evidence" value="ECO:0007669"/>
    <property type="project" value="InterPro"/>
</dbReference>
<feature type="signal peptide" evidence="4">
    <location>
        <begin position="1"/>
        <end position="28"/>
    </location>
</feature>
<feature type="domain" description="Glycoside hydrolase family 2 catalytic" evidence="6">
    <location>
        <begin position="308"/>
        <end position="609"/>
    </location>
</feature>
<organism evidence="10 11">
    <name type="scientific">Dysgonomonas alginatilytica</name>
    <dbReference type="NCBI Taxonomy" id="1605892"/>
    <lineage>
        <taxon>Bacteria</taxon>
        <taxon>Pseudomonadati</taxon>
        <taxon>Bacteroidota</taxon>
        <taxon>Bacteroidia</taxon>
        <taxon>Bacteroidales</taxon>
        <taxon>Dysgonomonadaceae</taxon>
        <taxon>Dysgonomonas</taxon>
    </lineage>
</organism>
<evidence type="ECO:0000313" key="11">
    <source>
        <dbReference type="Proteomes" id="UP000247973"/>
    </source>
</evidence>
<evidence type="ECO:0000259" key="7">
    <source>
        <dbReference type="Pfam" id="PF02837"/>
    </source>
</evidence>
<proteinExistence type="inferred from homology"/>
<keyword evidence="4" id="KW-0732">Signal</keyword>
<dbReference type="Pfam" id="PF02837">
    <property type="entry name" value="Glyco_hydro_2_N"/>
    <property type="match status" value="1"/>
</dbReference>
<evidence type="ECO:0000259" key="9">
    <source>
        <dbReference type="Pfam" id="PF16355"/>
    </source>
</evidence>
<evidence type="ECO:0000256" key="4">
    <source>
        <dbReference type="SAM" id="SignalP"/>
    </source>
</evidence>
<dbReference type="Pfam" id="PF00703">
    <property type="entry name" value="Glyco_hydro_2"/>
    <property type="match status" value="1"/>
</dbReference>
<dbReference type="SUPFAM" id="SSF49785">
    <property type="entry name" value="Galactose-binding domain-like"/>
    <property type="match status" value="1"/>
</dbReference>
<evidence type="ECO:0000259" key="5">
    <source>
        <dbReference type="Pfam" id="PF00703"/>
    </source>
</evidence>
<dbReference type="PANTHER" id="PTHR42732">
    <property type="entry name" value="BETA-GALACTOSIDASE"/>
    <property type="match status" value="1"/>
</dbReference>
<feature type="domain" description="Malectin" evidence="8">
    <location>
        <begin position="716"/>
        <end position="871"/>
    </location>
</feature>
<reference evidence="10 11" key="1">
    <citation type="submission" date="2018-03" db="EMBL/GenBank/DDBJ databases">
        <title>Genomic Encyclopedia of Archaeal and Bacterial Type Strains, Phase II (KMG-II): from individual species to whole genera.</title>
        <authorList>
            <person name="Goeker M."/>
        </authorList>
    </citation>
    <scope>NUCLEOTIDE SEQUENCE [LARGE SCALE GENOMIC DNA]</scope>
    <source>
        <strain evidence="10 11">DSM 100214</strain>
    </source>
</reference>
<dbReference type="SUPFAM" id="SSF51445">
    <property type="entry name" value="(Trans)glycosidases"/>
    <property type="match status" value="1"/>
</dbReference>
<feature type="chain" id="PRO_5015963000" evidence="4">
    <location>
        <begin position="29"/>
        <end position="882"/>
    </location>
</feature>
<dbReference type="InterPro" id="IPR021720">
    <property type="entry name" value="Malectin_dom"/>
</dbReference>
<dbReference type="Pfam" id="PF16355">
    <property type="entry name" value="DUF4982"/>
    <property type="match status" value="1"/>
</dbReference>
<dbReference type="Gene3D" id="2.60.120.260">
    <property type="entry name" value="Galactose-binding domain-like"/>
    <property type="match status" value="1"/>
</dbReference>
<dbReference type="AlphaFoldDB" id="A0A2V3PPF3"/>
<dbReference type="InterPro" id="IPR006104">
    <property type="entry name" value="Glyco_hydro_2_N"/>
</dbReference>
<dbReference type="GO" id="GO:0004553">
    <property type="term" value="F:hydrolase activity, hydrolyzing O-glycosyl compounds"/>
    <property type="evidence" value="ECO:0007669"/>
    <property type="project" value="InterPro"/>
</dbReference>
<dbReference type="InterPro" id="IPR006103">
    <property type="entry name" value="Glyco_hydro_2_cat"/>
</dbReference>
<dbReference type="PANTHER" id="PTHR42732:SF1">
    <property type="entry name" value="BETA-MANNOSIDASE"/>
    <property type="match status" value="1"/>
</dbReference>
<dbReference type="EMBL" id="QICL01000016">
    <property type="protein sequence ID" value="PXV63036.1"/>
    <property type="molecule type" value="Genomic_DNA"/>
</dbReference>
<dbReference type="InterPro" id="IPR017853">
    <property type="entry name" value="GH"/>
</dbReference>
<protein>
    <submittedName>
        <fullName evidence="10">Beta-galactosidase</fullName>
    </submittedName>
</protein>
<evidence type="ECO:0000256" key="1">
    <source>
        <dbReference type="ARBA" id="ARBA00007401"/>
    </source>
</evidence>
<name>A0A2V3PPF3_9BACT</name>
<dbReference type="InterPro" id="IPR013783">
    <property type="entry name" value="Ig-like_fold"/>
</dbReference>
<dbReference type="Proteomes" id="UP000247973">
    <property type="component" value="Unassembled WGS sequence"/>
</dbReference>
<dbReference type="RefSeq" id="WP_110311181.1">
    <property type="nucleotide sequence ID" value="NZ_QICL01000016.1"/>
</dbReference>
<dbReference type="InterPro" id="IPR051913">
    <property type="entry name" value="GH2_Domain-Containing"/>
</dbReference>
<dbReference type="InterPro" id="IPR008979">
    <property type="entry name" value="Galactose-bd-like_sf"/>
</dbReference>
<dbReference type="InterPro" id="IPR006102">
    <property type="entry name" value="Ig-like_GH2"/>
</dbReference>
<keyword evidence="11" id="KW-1185">Reference proteome</keyword>
<dbReference type="Gene3D" id="2.60.40.10">
    <property type="entry name" value="Immunoglobulins"/>
    <property type="match status" value="2"/>
</dbReference>
<dbReference type="PRINTS" id="PR00132">
    <property type="entry name" value="GLHYDRLASE2"/>
</dbReference>
<sequence>MKKTYTTPLFRLLIVSIHLFLLSLAANAQRDIKTINDGWRFLKKDITEAAQLSTDDKLWERVTIPHTWNSDAYTDKKYYRGVGWYRKNIYLGEDYKDKQLFIRFDAANTVASVYVNGNFIGEHKGGYTSFTFDITPYCFIGKENQISVKVDNSLTDVPPVSGDFTFFGGIYRDAWLITTPKQHFDLSDFGSNGVFIDTKDVSAIAAFYTVRGAIRNDESQVKKIQVIHTIKDPQGNVVKTDKSTVSLQPNAKNEFSYEGKIEKPQLWSPENPNLYAIETVILDAKSKETLDKVSNNTGFRWYKFDGKEGFFLNGKPYKLNGICRHQDQKPIGNALTDEMHRRDIQMIKEMGINFIRISHYPQDDAILEQCDKLGLLAWEEIPIIDIVPEDANYTENCENMLREMIRQHYNHPSIIMWGYMNEILLVTQRKFQGEALKVATDRALILANRLEKVLKSEDRYRPSVMAFHGSDSYNKAGFNSIVDVVGWNLYQGWYSDDFTGFERFLREQQKQHPDNPKIVSEYGAGSDKRIHSLTPKRFDFSMEYQQEYIEHYLSVIEKEAYVSGATYWNFIDFGSALRDESMPRINNKGLVYSDRTPKDVYFLFKAFYRKDIPVLHIASQDWQKRTGVSKAGESCIQPLKVYSNLSEIELFQNGKSLGMKKCGNHTASWEVPFIAGENFFTAKGVFDGKPIETALSVSFNSIPEILDNENLESLELAINAGSTSFYTSSESGLTWLPDREYTTGSWGYIGGKPYQTQGEIIGSADNPLYQSLRESPDRYRFDVPEGRYEVELSFSDIFTPKEKVVYDLSEGTQITIENENIFDIVINGKVVESKMNPSKNSGFYGLEKKRFIIEVGDQNCIEIKFISFSGKSFVNTLKVRKL</sequence>
<dbReference type="Pfam" id="PF02836">
    <property type="entry name" value="Glyco_hydro_2_C"/>
    <property type="match status" value="1"/>
</dbReference>
<dbReference type="Pfam" id="PF11721">
    <property type="entry name" value="Malectin"/>
    <property type="match status" value="1"/>
</dbReference>
<evidence type="ECO:0000313" key="10">
    <source>
        <dbReference type="EMBL" id="PXV63036.1"/>
    </source>
</evidence>
<dbReference type="OrthoDB" id="9801077at2"/>
<dbReference type="Gene3D" id="3.20.20.80">
    <property type="entry name" value="Glycosidases"/>
    <property type="match status" value="1"/>
</dbReference>
<feature type="domain" description="Glycoside hydrolase family 2 immunoglobulin-like beta-sandwich" evidence="5">
    <location>
        <begin position="194"/>
        <end position="300"/>
    </location>
</feature>
<evidence type="ECO:0000256" key="3">
    <source>
        <dbReference type="ARBA" id="ARBA00023295"/>
    </source>
</evidence>
<comment type="similarity">
    <text evidence="1">Belongs to the glycosyl hydrolase 2 family.</text>
</comment>
<evidence type="ECO:0000259" key="6">
    <source>
        <dbReference type="Pfam" id="PF02836"/>
    </source>
</evidence>
<feature type="domain" description="DUF4982" evidence="9">
    <location>
        <begin position="638"/>
        <end position="691"/>
    </location>
</feature>
<dbReference type="InterPro" id="IPR032311">
    <property type="entry name" value="DUF4982"/>
</dbReference>
<gene>
    <name evidence="10" type="ORF">CLV62_11677</name>
</gene>
<dbReference type="InterPro" id="IPR036156">
    <property type="entry name" value="Beta-gal/glucu_dom_sf"/>
</dbReference>
<evidence type="ECO:0000256" key="2">
    <source>
        <dbReference type="ARBA" id="ARBA00022801"/>
    </source>
</evidence>
<accession>A0A2V3PPF3</accession>